<dbReference type="FunFam" id="3.30.56.10:FF:000002">
    <property type="entry name" value="Phenylalanine--tRNA ligase beta subunit"/>
    <property type="match status" value="1"/>
</dbReference>
<dbReference type="SUPFAM" id="SSF54991">
    <property type="entry name" value="Anticodon-binding domain of PheRS"/>
    <property type="match status" value="1"/>
</dbReference>
<evidence type="ECO:0000256" key="8">
    <source>
        <dbReference type="ARBA" id="ARBA00022741"/>
    </source>
</evidence>
<dbReference type="SMART" id="SM00896">
    <property type="entry name" value="FDX-ACB"/>
    <property type="match status" value="1"/>
</dbReference>
<sequence length="804" mass="88232">MLVSYKWLQDYLDLSNTTPAELADKMSRTGIEVEEVNVPSEGLKKIVVGHVKERRDHENSDHLSVCQVDVGEEEDYQIVCGAPNVDAGQKVIVALPGARIVDNIKIKKSKMRGEVSMGMICSLEELGYSESVVPKAYSDGIYILPETAVPGEEVFPYLAMDDAIIELSITPNRADALSMRGVAHEVGAIYRQTPNFKATELVEDTMDSVENYLSVKVEDTNDTPNYRMRVVKDVTIKESPMWLQTRLMNAGIRPHNNIVDVTNYALLLYGQPLHAFDYDKIGSKEVFIRRGHEGESFTTLDGVERVVGPENIMVTNGQVSMALAGVMGGLDSEVTETTTTVAIEGASFDPTTTRKTSAQFNLRSESSSRFEKGINLGTIEEALAFAAALMAELGEGTVVAGEIVASETIPANPVVTITLAKINGSLGTDLSVSDVNDIIEALGFDYQVEGETYAITIPSRRWDITIEEDIVEEVARIYGYDNLPSTLPSGESLPGALTINQRRVRRLRDVLEGSGLSEAISYALVTETQAQEFVQDKAETVKLQSPMSEDHAVMRRSLISGLLTDVAYNVARKNLNVALYEVGNVFKYVEGQKLPQQDKHLAMALSGLWSEKSWNSTNQLVDFYLLKGIVEKALETIGATDVRFVATQAINEMHPGRTAEIFVGETAIGFVGQVHPSTAKAYDIRETYVCEVNLDTLFAQDLAGEAYHEVGKYPSVSRDIALLVNKSVSSQDLIDVIQANGGKYLTNVALFDVFEGEKLGLDKKSMAYSLTFENSEATLVDEEITAVMEKITSQLVENCQAEIR</sequence>
<dbReference type="InterPro" id="IPR041616">
    <property type="entry name" value="PheRS_beta_core"/>
</dbReference>
<dbReference type="Gene3D" id="3.30.70.380">
    <property type="entry name" value="Ferrodoxin-fold anticodon-binding domain"/>
    <property type="match status" value="1"/>
</dbReference>
<evidence type="ECO:0000313" key="16">
    <source>
        <dbReference type="EMBL" id="QCI86059.1"/>
    </source>
</evidence>
<dbReference type="PANTHER" id="PTHR10947:SF0">
    <property type="entry name" value="PHENYLALANINE--TRNA LIGASE BETA SUBUNIT"/>
    <property type="match status" value="1"/>
</dbReference>
<dbReference type="GO" id="GO:0000287">
    <property type="term" value="F:magnesium ion binding"/>
    <property type="evidence" value="ECO:0007669"/>
    <property type="project" value="UniProtKB-UniRule"/>
</dbReference>
<comment type="subcellular location">
    <subcellularLocation>
        <location evidence="1 15">Cytoplasm</location>
    </subcellularLocation>
</comment>
<proteinExistence type="inferred from homology"/>
<dbReference type="SMART" id="SM00874">
    <property type="entry name" value="B5"/>
    <property type="match status" value="1"/>
</dbReference>
<dbReference type="InterPro" id="IPR045864">
    <property type="entry name" value="aa-tRNA-synth_II/BPL/LPL"/>
</dbReference>
<dbReference type="Gene3D" id="3.30.56.10">
    <property type="match status" value="2"/>
</dbReference>
<dbReference type="CDD" id="cd00769">
    <property type="entry name" value="PheRS_beta_core"/>
    <property type="match status" value="1"/>
</dbReference>
<dbReference type="NCBIfam" id="TIGR00472">
    <property type="entry name" value="pheT_bact"/>
    <property type="match status" value="1"/>
</dbReference>
<dbReference type="PROSITE" id="PS50886">
    <property type="entry name" value="TRBD"/>
    <property type="match status" value="1"/>
</dbReference>
<dbReference type="PROSITE" id="PS51447">
    <property type="entry name" value="FDX_ACB"/>
    <property type="match status" value="1"/>
</dbReference>
<evidence type="ECO:0000256" key="13">
    <source>
        <dbReference type="ARBA" id="ARBA00023146"/>
    </source>
</evidence>
<evidence type="ECO:0000256" key="6">
    <source>
        <dbReference type="ARBA" id="ARBA00022598"/>
    </source>
</evidence>
<keyword evidence="7 15" id="KW-0479">Metal-binding</keyword>
<dbReference type="FunFam" id="2.40.50.140:FF:000045">
    <property type="entry name" value="Phenylalanine--tRNA ligase beta subunit"/>
    <property type="match status" value="1"/>
</dbReference>
<dbReference type="GO" id="GO:0009328">
    <property type="term" value="C:phenylalanine-tRNA ligase complex"/>
    <property type="evidence" value="ECO:0007669"/>
    <property type="project" value="TreeGrafter"/>
</dbReference>
<dbReference type="Pfam" id="PF03147">
    <property type="entry name" value="FDX-ACB"/>
    <property type="match status" value="1"/>
</dbReference>
<keyword evidence="9 15" id="KW-0067">ATP-binding</keyword>
<dbReference type="InterPro" id="IPR033714">
    <property type="entry name" value="tRNA_bind_bactPheRS"/>
</dbReference>
<dbReference type="GO" id="GO:0004826">
    <property type="term" value="F:phenylalanine-tRNA ligase activity"/>
    <property type="evidence" value="ECO:0007669"/>
    <property type="project" value="UniProtKB-UniRule"/>
</dbReference>
<dbReference type="SUPFAM" id="SSF50249">
    <property type="entry name" value="Nucleic acid-binding proteins"/>
    <property type="match status" value="1"/>
</dbReference>
<dbReference type="OrthoDB" id="9805455at2"/>
<keyword evidence="12 15" id="KW-0648">Protein biosynthesis</keyword>
<evidence type="ECO:0000256" key="3">
    <source>
        <dbReference type="ARBA" id="ARBA00011209"/>
    </source>
</evidence>
<evidence type="ECO:0000256" key="10">
    <source>
        <dbReference type="ARBA" id="ARBA00022842"/>
    </source>
</evidence>
<reference evidence="16 17" key="1">
    <citation type="submission" date="2019-04" db="EMBL/GenBank/DDBJ databases">
        <title>Vagococcus sp. nov., isolated from faeces of yaks (Bos grunniens).</title>
        <authorList>
            <person name="Ge Y."/>
        </authorList>
    </citation>
    <scope>NUCLEOTIDE SEQUENCE [LARGE SCALE GENOMIC DNA]</scope>
    <source>
        <strain evidence="16 17">MN-17</strain>
    </source>
</reference>
<evidence type="ECO:0000313" key="17">
    <source>
        <dbReference type="Proteomes" id="UP000298615"/>
    </source>
</evidence>
<feature type="binding site" evidence="15">
    <location>
        <position position="472"/>
    </location>
    <ligand>
        <name>Mg(2+)</name>
        <dbReference type="ChEBI" id="CHEBI:18420"/>
        <note>shared with alpha subunit</note>
    </ligand>
</feature>
<dbReference type="Pfam" id="PF03484">
    <property type="entry name" value="B5"/>
    <property type="match status" value="1"/>
</dbReference>
<accession>A0A4D7CPS5</accession>
<dbReference type="GO" id="GO:0005524">
    <property type="term" value="F:ATP binding"/>
    <property type="evidence" value="ECO:0007669"/>
    <property type="project" value="UniProtKB-UniRule"/>
</dbReference>
<dbReference type="KEGG" id="vao:FA707_03385"/>
<protein>
    <recommendedName>
        <fullName evidence="15">Phenylalanine--tRNA ligase beta subunit</fullName>
        <ecNumber evidence="15">6.1.1.20</ecNumber>
    </recommendedName>
    <alternativeName>
        <fullName evidence="15">Phenylalanyl-tRNA synthetase beta subunit</fullName>
        <shortName evidence="15">PheRS</shortName>
    </alternativeName>
</protein>
<evidence type="ECO:0000256" key="14">
    <source>
        <dbReference type="ARBA" id="ARBA00049255"/>
    </source>
</evidence>
<dbReference type="GO" id="GO:0016740">
    <property type="term" value="F:transferase activity"/>
    <property type="evidence" value="ECO:0007669"/>
    <property type="project" value="UniProtKB-ARBA"/>
</dbReference>
<comment type="cofactor">
    <cofactor evidence="15">
        <name>Mg(2+)</name>
        <dbReference type="ChEBI" id="CHEBI:18420"/>
    </cofactor>
    <text evidence="15">Binds 2 magnesium ions per tetramer.</text>
</comment>
<dbReference type="GO" id="GO:0006432">
    <property type="term" value="P:phenylalanyl-tRNA aminoacylation"/>
    <property type="evidence" value="ECO:0007669"/>
    <property type="project" value="UniProtKB-UniRule"/>
</dbReference>
<dbReference type="NCBIfam" id="NF045760">
    <property type="entry name" value="YtpR"/>
    <property type="match status" value="1"/>
</dbReference>
<dbReference type="InterPro" id="IPR045060">
    <property type="entry name" value="Phe-tRNA-ligase_IIc_bsu"/>
</dbReference>
<dbReference type="HAMAP" id="MF_00283">
    <property type="entry name" value="Phe_tRNA_synth_beta1"/>
    <property type="match status" value="1"/>
</dbReference>
<dbReference type="EMBL" id="CP039712">
    <property type="protein sequence ID" value="QCI86059.1"/>
    <property type="molecule type" value="Genomic_DNA"/>
</dbReference>
<dbReference type="InterPro" id="IPR005121">
    <property type="entry name" value="Fdx_antiC-bd"/>
</dbReference>
<evidence type="ECO:0000256" key="12">
    <source>
        <dbReference type="ARBA" id="ARBA00022917"/>
    </source>
</evidence>
<keyword evidence="4 15" id="KW-0963">Cytoplasm</keyword>
<dbReference type="InterPro" id="IPR012340">
    <property type="entry name" value="NA-bd_OB-fold"/>
</dbReference>
<dbReference type="PANTHER" id="PTHR10947">
    <property type="entry name" value="PHENYLALANYL-TRNA SYNTHETASE BETA CHAIN AND LEUCINE-RICH REPEAT-CONTAINING PROTEIN 47"/>
    <property type="match status" value="1"/>
</dbReference>
<keyword evidence="17" id="KW-1185">Reference proteome</keyword>
<dbReference type="GO" id="GO:0140096">
    <property type="term" value="F:catalytic activity, acting on a protein"/>
    <property type="evidence" value="ECO:0007669"/>
    <property type="project" value="UniProtKB-ARBA"/>
</dbReference>
<evidence type="ECO:0000256" key="11">
    <source>
        <dbReference type="ARBA" id="ARBA00022884"/>
    </source>
</evidence>
<keyword evidence="13 15" id="KW-0030">Aminoacyl-tRNA synthetase</keyword>
<dbReference type="Pfam" id="PF01588">
    <property type="entry name" value="tRNA_bind"/>
    <property type="match status" value="1"/>
</dbReference>
<evidence type="ECO:0000256" key="4">
    <source>
        <dbReference type="ARBA" id="ARBA00022490"/>
    </source>
</evidence>
<dbReference type="InterPro" id="IPR005146">
    <property type="entry name" value="B3/B4_tRNA-bd"/>
</dbReference>
<dbReference type="InterPro" id="IPR036690">
    <property type="entry name" value="Fdx_antiC-bd_sf"/>
</dbReference>
<dbReference type="CDD" id="cd02796">
    <property type="entry name" value="tRNA_bind_bactPheRS"/>
    <property type="match status" value="1"/>
</dbReference>
<dbReference type="Pfam" id="PF03483">
    <property type="entry name" value="B3_4"/>
    <property type="match status" value="1"/>
</dbReference>
<dbReference type="AlphaFoldDB" id="A0A4D7CPS5"/>
<dbReference type="InterPro" id="IPR005147">
    <property type="entry name" value="tRNA_synthase_B5-dom"/>
</dbReference>
<evidence type="ECO:0000256" key="15">
    <source>
        <dbReference type="HAMAP-Rule" id="MF_00283"/>
    </source>
</evidence>
<feature type="binding site" evidence="15">
    <location>
        <position position="473"/>
    </location>
    <ligand>
        <name>Mg(2+)</name>
        <dbReference type="ChEBI" id="CHEBI:18420"/>
        <note>shared with alpha subunit</note>
    </ligand>
</feature>
<evidence type="ECO:0000256" key="7">
    <source>
        <dbReference type="ARBA" id="ARBA00022723"/>
    </source>
</evidence>
<feature type="binding site" evidence="15">
    <location>
        <position position="463"/>
    </location>
    <ligand>
        <name>Mg(2+)</name>
        <dbReference type="ChEBI" id="CHEBI:18420"/>
        <note>shared with alpha subunit</note>
    </ligand>
</feature>
<dbReference type="PROSITE" id="PS51483">
    <property type="entry name" value="B5"/>
    <property type="match status" value="1"/>
</dbReference>
<name>A0A4D7CPS5_9ENTE</name>
<dbReference type="Gene3D" id="3.30.930.10">
    <property type="entry name" value="Bira Bifunctional Protein, Domain 2"/>
    <property type="match status" value="1"/>
</dbReference>
<dbReference type="InterPro" id="IPR020825">
    <property type="entry name" value="Phe-tRNA_synthase-like_B3/B4"/>
</dbReference>
<evidence type="ECO:0000256" key="2">
    <source>
        <dbReference type="ARBA" id="ARBA00008653"/>
    </source>
</evidence>
<dbReference type="FunFam" id="3.30.930.10:FF:000022">
    <property type="entry name" value="Phenylalanine--tRNA ligase beta subunit"/>
    <property type="match status" value="1"/>
</dbReference>
<keyword evidence="11" id="KW-0694">RNA-binding</keyword>
<dbReference type="Gene3D" id="2.40.50.140">
    <property type="entry name" value="Nucleic acid-binding proteins"/>
    <property type="match status" value="1"/>
</dbReference>
<keyword evidence="8 15" id="KW-0547">Nucleotide-binding</keyword>
<evidence type="ECO:0000256" key="1">
    <source>
        <dbReference type="ARBA" id="ARBA00004496"/>
    </source>
</evidence>
<dbReference type="Gene3D" id="3.50.40.10">
    <property type="entry name" value="Phenylalanyl-trna Synthetase, Chain B, domain 3"/>
    <property type="match status" value="1"/>
</dbReference>
<comment type="subunit">
    <text evidence="3 15">Tetramer of two alpha and two beta subunits.</text>
</comment>
<dbReference type="InterPro" id="IPR002547">
    <property type="entry name" value="tRNA-bd_dom"/>
</dbReference>
<keyword evidence="5" id="KW-0820">tRNA-binding</keyword>
<comment type="catalytic activity">
    <reaction evidence="14 15">
        <text>tRNA(Phe) + L-phenylalanine + ATP = L-phenylalanyl-tRNA(Phe) + AMP + diphosphate + H(+)</text>
        <dbReference type="Rhea" id="RHEA:19413"/>
        <dbReference type="Rhea" id="RHEA-COMP:9668"/>
        <dbReference type="Rhea" id="RHEA-COMP:9699"/>
        <dbReference type="ChEBI" id="CHEBI:15378"/>
        <dbReference type="ChEBI" id="CHEBI:30616"/>
        <dbReference type="ChEBI" id="CHEBI:33019"/>
        <dbReference type="ChEBI" id="CHEBI:58095"/>
        <dbReference type="ChEBI" id="CHEBI:78442"/>
        <dbReference type="ChEBI" id="CHEBI:78531"/>
        <dbReference type="ChEBI" id="CHEBI:456215"/>
        <dbReference type="EC" id="6.1.1.20"/>
    </reaction>
</comment>
<gene>
    <name evidence="15" type="primary">pheT</name>
    <name evidence="16" type="ORF">FA707_03385</name>
</gene>
<dbReference type="InterPro" id="IPR004532">
    <property type="entry name" value="Phe-tRNA-ligase_IIc_bsu_bact"/>
</dbReference>
<evidence type="ECO:0000256" key="9">
    <source>
        <dbReference type="ARBA" id="ARBA00022840"/>
    </source>
</evidence>
<evidence type="ECO:0000256" key="5">
    <source>
        <dbReference type="ARBA" id="ARBA00022555"/>
    </source>
</evidence>
<dbReference type="EC" id="6.1.1.20" evidence="15"/>
<dbReference type="Proteomes" id="UP000298615">
    <property type="component" value="Chromosome"/>
</dbReference>
<keyword evidence="6 15" id="KW-0436">Ligase</keyword>
<keyword evidence="10 15" id="KW-0460">Magnesium</keyword>
<dbReference type="SUPFAM" id="SSF56037">
    <property type="entry name" value="PheT/TilS domain"/>
    <property type="match status" value="1"/>
</dbReference>
<comment type="similarity">
    <text evidence="2 15">Belongs to the phenylalanyl-tRNA synthetase beta subunit family. Type 1 subfamily.</text>
</comment>
<dbReference type="GO" id="GO:0000049">
    <property type="term" value="F:tRNA binding"/>
    <property type="evidence" value="ECO:0007669"/>
    <property type="project" value="UniProtKB-UniRule"/>
</dbReference>
<dbReference type="FunFam" id="3.30.70.380:FF:000001">
    <property type="entry name" value="Phenylalanine--tRNA ligase beta subunit"/>
    <property type="match status" value="1"/>
</dbReference>
<feature type="binding site" evidence="15">
    <location>
        <position position="469"/>
    </location>
    <ligand>
        <name>Mg(2+)</name>
        <dbReference type="ChEBI" id="CHEBI:18420"/>
        <note>shared with alpha subunit</note>
    </ligand>
</feature>
<dbReference type="Pfam" id="PF17759">
    <property type="entry name" value="tRNA_synthFbeta"/>
    <property type="match status" value="1"/>
</dbReference>
<dbReference type="RefSeq" id="WP_136952896.1">
    <property type="nucleotide sequence ID" value="NZ_CP039712.1"/>
</dbReference>
<organism evidence="16 17">
    <name type="scientific">Vagococcus zengguangii</name>
    <dbReference type="NCBI Taxonomy" id="2571750"/>
    <lineage>
        <taxon>Bacteria</taxon>
        <taxon>Bacillati</taxon>
        <taxon>Bacillota</taxon>
        <taxon>Bacilli</taxon>
        <taxon>Lactobacillales</taxon>
        <taxon>Enterococcaceae</taxon>
        <taxon>Vagococcus</taxon>
    </lineage>
</organism>
<dbReference type="InterPro" id="IPR009061">
    <property type="entry name" value="DNA-bd_dom_put_sf"/>
</dbReference>
<dbReference type="SUPFAM" id="SSF46955">
    <property type="entry name" value="Putative DNA-binding domain"/>
    <property type="match status" value="1"/>
</dbReference>
<dbReference type="SMART" id="SM00873">
    <property type="entry name" value="B3_4"/>
    <property type="match status" value="1"/>
</dbReference>
<dbReference type="SUPFAM" id="SSF55681">
    <property type="entry name" value="Class II aaRS and biotin synthetases"/>
    <property type="match status" value="1"/>
</dbReference>